<keyword evidence="5" id="KW-1185">Reference proteome</keyword>
<dbReference type="PANTHER" id="PTHR44227">
    <property type="match status" value="1"/>
</dbReference>
<dbReference type="InterPro" id="IPR052346">
    <property type="entry name" value="O-mannosyl-transferase_TMTC"/>
</dbReference>
<accession>A0A3S4TEQ6</accession>
<dbReference type="GO" id="GO:0000030">
    <property type="term" value="F:mannosyltransferase activity"/>
    <property type="evidence" value="ECO:0007669"/>
    <property type="project" value="TreeGrafter"/>
</dbReference>
<gene>
    <name evidence="4" type="ORF">VT98_10993</name>
</gene>
<evidence type="ECO:0000256" key="2">
    <source>
        <dbReference type="ARBA" id="ARBA00022803"/>
    </source>
</evidence>
<feature type="transmembrane region" description="Helical" evidence="3">
    <location>
        <begin position="37"/>
        <end position="55"/>
    </location>
</feature>
<dbReference type="AlphaFoldDB" id="A0A3S4TEQ6"/>
<evidence type="ECO:0000256" key="1">
    <source>
        <dbReference type="ARBA" id="ARBA00022737"/>
    </source>
</evidence>
<dbReference type="EMBL" id="MTKP01000099">
    <property type="protein sequence ID" value="RWX48903.1"/>
    <property type="molecule type" value="Genomic_DNA"/>
</dbReference>
<name>A0A3S4TEQ6_9BACT</name>
<comment type="caution">
    <text evidence="4">The sequence shown here is derived from an EMBL/GenBank/DDBJ whole genome shotgun (WGS) entry which is preliminary data.</text>
</comment>
<feature type="non-terminal residue" evidence="4">
    <location>
        <position position="169"/>
    </location>
</feature>
<sequence>MKGRAHGNRFLIAALAALFWALNPIQTQAVTYIVQRMASLAAMFTIIGIWCYLKGRRQQGNSIKKKLFYYIGLLLAFLLALGSKENAILLPASLVLIELFFFRETIKLSKQNFIILALGFLFVLGFTILLKGPDVFHGIFASYSTRSFTPGQRILTESRIILFYLSLLF</sequence>
<feature type="transmembrane region" description="Helical" evidence="3">
    <location>
        <begin position="88"/>
        <end position="106"/>
    </location>
</feature>
<evidence type="ECO:0000313" key="4">
    <source>
        <dbReference type="EMBL" id="RWX48903.1"/>
    </source>
</evidence>
<keyword evidence="2" id="KW-0802">TPR repeat</keyword>
<organism evidence="4 5">
    <name type="scientific">Candidatus Electrothrix communis</name>
    <dbReference type="NCBI Taxonomy" id="1859133"/>
    <lineage>
        <taxon>Bacteria</taxon>
        <taxon>Pseudomonadati</taxon>
        <taxon>Thermodesulfobacteriota</taxon>
        <taxon>Desulfobulbia</taxon>
        <taxon>Desulfobulbales</taxon>
        <taxon>Desulfobulbaceae</taxon>
        <taxon>Candidatus Electrothrix</taxon>
    </lineage>
</organism>
<feature type="transmembrane region" description="Helical" evidence="3">
    <location>
        <begin position="113"/>
        <end position="130"/>
    </location>
</feature>
<dbReference type="PANTHER" id="PTHR44227:SF3">
    <property type="entry name" value="PROTEIN O-MANNOSYL-TRANSFERASE TMTC4"/>
    <property type="match status" value="1"/>
</dbReference>
<dbReference type="Proteomes" id="UP000288086">
    <property type="component" value="Unassembled WGS sequence"/>
</dbReference>
<proteinExistence type="predicted"/>
<feature type="transmembrane region" description="Helical" evidence="3">
    <location>
        <begin position="67"/>
        <end position="82"/>
    </location>
</feature>
<keyword evidence="3" id="KW-1133">Transmembrane helix</keyword>
<evidence type="ECO:0000313" key="5">
    <source>
        <dbReference type="Proteomes" id="UP000288086"/>
    </source>
</evidence>
<dbReference type="GO" id="GO:0030968">
    <property type="term" value="P:endoplasmic reticulum unfolded protein response"/>
    <property type="evidence" value="ECO:0007669"/>
    <property type="project" value="TreeGrafter"/>
</dbReference>
<protein>
    <submittedName>
        <fullName evidence="4">Uncharacterized protein</fullName>
    </submittedName>
</protein>
<keyword evidence="3" id="KW-0472">Membrane</keyword>
<evidence type="ECO:0000256" key="3">
    <source>
        <dbReference type="SAM" id="Phobius"/>
    </source>
</evidence>
<reference evidence="4 5" key="1">
    <citation type="submission" date="2017-01" db="EMBL/GenBank/DDBJ databases">
        <title>The cable genome- insights into the physiology and evolution of filamentous bacteria capable of sulfide oxidation via long distance electron transfer.</title>
        <authorList>
            <person name="Schreiber L."/>
            <person name="Bjerg J.T."/>
            <person name="Boggild A."/>
            <person name="Van De Vossenberg J."/>
            <person name="Meysman F."/>
            <person name="Nielsen L.P."/>
            <person name="Schramm A."/>
            <person name="Kjeldsen K.U."/>
        </authorList>
    </citation>
    <scope>NUCLEOTIDE SEQUENCE [LARGE SCALE GENOMIC DNA]</scope>
    <source>
        <strain evidence="4">A1</strain>
    </source>
</reference>
<keyword evidence="1" id="KW-0677">Repeat</keyword>
<dbReference type="GO" id="GO:0035269">
    <property type="term" value="P:protein O-linked glycosylation via mannose"/>
    <property type="evidence" value="ECO:0007669"/>
    <property type="project" value="TreeGrafter"/>
</dbReference>
<keyword evidence="3" id="KW-0812">Transmembrane</keyword>